<comment type="caution">
    <text evidence="3">The sequence shown here is derived from an EMBL/GenBank/DDBJ whole genome shotgun (WGS) entry which is preliminary data.</text>
</comment>
<gene>
    <name evidence="3" type="ORF">CLV25_11273</name>
</gene>
<organism evidence="3 4">
    <name type="scientific">Acetobacteroides hydrogenigenes</name>
    <dbReference type="NCBI Taxonomy" id="979970"/>
    <lineage>
        <taxon>Bacteria</taxon>
        <taxon>Pseudomonadati</taxon>
        <taxon>Bacteroidota</taxon>
        <taxon>Bacteroidia</taxon>
        <taxon>Bacteroidales</taxon>
        <taxon>Rikenellaceae</taxon>
        <taxon>Acetobacteroides</taxon>
    </lineage>
</organism>
<dbReference type="Pfam" id="PF13490">
    <property type="entry name" value="zf-HC2"/>
    <property type="match status" value="1"/>
</dbReference>
<dbReference type="InterPro" id="IPR027383">
    <property type="entry name" value="Znf_put"/>
</dbReference>
<feature type="domain" description="Putative zinc-finger" evidence="2">
    <location>
        <begin position="3"/>
        <end position="37"/>
    </location>
</feature>
<proteinExistence type="predicted"/>
<evidence type="ECO:0000313" key="4">
    <source>
        <dbReference type="Proteomes" id="UP000294830"/>
    </source>
</evidence>
<reference evidence="3 4" key="1">
    <citation type="submission" date="2019-03" db="EMBL/GenBank/DDBJ databases">
        <title>Genomic Encyclopedia of Archaeal and Bacterial Type Strains, Phase II (KMG-II): from individual species to whole genera.</title>
        <authorList>
            <person name="Goeker M."/>
        </authorList>
    </citation>
    <scope>NUCLEOTIDE SEQUENCE [LARGE SCALE GENOMIC DNA]</scope>
    <source>
        <strain evidence="3 4">RL-C</strain>
    </source>
</reference>
<protein>
    <submittedName>
        <fullName evidence="3">Putative zinc finger protein</fullName>
    </submittedName>
</protein>
<dbReference type="InterPro" id="IPR041916">
    <property type="entry name" value="Anti_sigma_zinc_sf"/>
</dbReference>
<dbReference type="AlphaFoldDB" id="A0A4R2ECE9"/>
<accession>A0A4R2ECE9</accession>
<keyword evidence="1" id="KW-0472">Membrane</keyword>
<sequence>MNCKECIDYLEQYRNGELPEATSMLVGEHLSKCSRCAASLRAVAGIERFVALEKGQQPSPFLASRVMARIGSLETSPSASILTRFRPLVLAASVAATIALGILIGSLYQNGTLKASGSADMAFIDDASLESIHLLTSE</sequence>
<evidence type="ECO:0000313" key="3">
    <source>
        <dbReference type="EMBL" id="TCN64746.1"/>
    </source>
</evidence>
<keyword evidence="4" id="KW-1185">Reference proteome</keyword>
<dbReference type="RefSeq" id="WP_131839887.1">
    <property type="nucleotide sequence ID" value="NZ_SLWB01000012.1"/>
</dbReference>
<dbReference type="Gene3D" id="1.10.10.1320">
    <property type="entry name" value="Anti-sigma factor, zinc-finger domain"/>
    <property type="match status" value="1"/>
</dbReference>
<dbReference type="EMBL" id="SLWB01000012">
    <property type="protein sequence ID" value="TCN64746.1"/>
    <property type="molecule type" value="Genomic_DNA"/>
</dbReference>
<feature type="transmembrane region" description="Helical" evidence="1">
    <location>
        <begin position="88"/>
        <end position="108"/>
    </location>
</feature>
<evidence type="ECO:0000259" key="2">
    <source>
        <dbReference type="Pfam" id="PF13490"/>
    </source>
</evidence>
<keyword evidence="1" id="KW-0812">Transmembrane</keyword>
<dbReference type="OrthoDB" id="1121441at2"/>
<name>A0A4R2ECE9_9BACT</name>
<keyword evidence="1" id="KW-1133">Transmembrane helix</keyword>
<evidence type="ECO:0000256" key="1">
    <source>
        <dbReference type="SAM" id="Phobius"/>
    </source>
</evidence>
<dbReference type="Proteomes" id="UP000294830">
    <property type="component" value="Unassembled WGS sequence"/>
</dbReference>